<dbReference type="InterPro" id="IPR000719">
    <property type="entry name" value="Prot_kinase_dom"/>
</dbReference>
<protein>
    <recommendedName>
        <fullName evidence="1">Protein kinase domain-containing protein</fullName>
    </recommendedName>
</protein>
<dbReference type="PROSITE" id="PS50011">
    <property type="entry name" value="PROTEIN_KINASE_DOM"/>
    <property type="match status" value="1"/>
</dbReference>
<dbReference type="Gene3D" id="1.10.510.10">
    <property type="entry name" value="Transferase(Phosphotransferase) domain 1"/>
    <property type="match status" value="1"/>
</dbReference>
<dbReference type="InterPro" id="IPR040976">
    <property type="entry name" value="Pkinase_fungal"/>
</dbReference>
<organism evidence="2 3">
    <name type="scientific">Suillus luteus UH-Slu-Lm8-n1</name>
    <dbReference type="NCBI Taxonomy" id="930992"/>
    <lineage>
        <taxon>Eukaryota</taxon>
        <taxon>Fungi</taxon>
        <taxon>Dikarya</taxon>
        <taxon>Basidiomycota</taxon>
        <taxon>Agaricomycotina</taxon>
        <taxon>Agaricomycetes</taxon>
        <taxon>Agaricomycetidae</taxon>
        <taxon>Boletales</taxon>
        <taxon>Suillineae</taxon>
        <taxon>Suillaceae</taxon>
        <taxon>Suillus</taxon>
    </lineage>
</organism>
<dbReference type="EMBL" id="KN835144">
    <property type="protein sequence ID" value="KIK47675.1"/>
    <property type="molecule type" value="Genomic_DNA"/>
</dbReference>
<reference evidence="2 3" key="1">
    <citation type="submission" date="2014-04" db="EMBL/GenBank/DDBJ databases">
        <authorList>
            <consortium name="DOE Joint Genome Institute"/>
            <person name="Kuo A."/>
            <person name="Ruytinx J."/>
            <person name="Rineau F."/>
            <person name="Colpaert J."/>
            <person name="Kohler A."/>
            <person name="Nagy L.G."/>
            <person name="Floudas D."/>
            <person name="Copeland A."/>
            <person name="Barry K.W."/>
            <person name="Cichocki N."/>
            <person name="Veneault-Fourrey C."/>
            <person name="LaButti K."/>
            <person name="Lindquist E.A."/>
            <person name="Lipzen A."/>
            <person name="Lundell T."/>
            <person name="Morin E."/>
            <person name="Murat C."/>
            <person name="Sun H."/>
            <person name="Tunlid A."/>
            <person name="Henrissat B."/>
            <person name="Grigoriev I.V."/>
            <person name="Hibbett D.S."/>
            <person name="Martin F."/>
            <person name="Nordberg H.P."/>
            <person name="Cantor M.N."/>
            <person name="Hua S.X."/>
        </authorList>
    </citation>
    <scope>NUCLEOTIDE SEQUENCE [LARGE SCALE GENOMIC DNA]</scope>
    <source>
        <strain evidence="2 3">UH-Slu-Lm8-n1</strain>
    </source>
</reference>
<dbReference type="InParanoid" id="A0A0D0ABL1"/>
<dbReference type="InterPro" id="IPR011009">
    <property type="entry name" value="Kinase-like_dom_sf"/>
</dbReference>
<evidence type="ECO:0000259" key="1">
    <source>
        <dbReference type="PROSITE" id="PS50011"/>
    </source>
</evidence>
<gene>
    <name evidence="2" type="ORF">CY34DRAFT_73501</name>
</gene>
<dbReference type="STRING" id="930992.A0A0D0ABL1"/>
<proteinExistence type="predicted"/>
<evidence type="ECO:0000313" key="2">
    <source>
        <dbReference type="EMBL" id="KIK47675.1"/>
    </source>
</evidence>
<dbReference type="PANTHER" id="PTHR38248:SF2">
    <property type="entry name" value="FUNK1 11"/>
    <property type="match status" value="1"/>
</dbReference>
<dbReference type="HOGENOM" id="CLU_060051_0_0_1"/>
<dbReference type="GO" id="GO:0005524">
    <property type="term" value="F:ATP binding"/>
    <property type="evidence" value="ECO:0007669"/>
    <property type="project" value="InterPro"/>
</dbReference>
<dbReference type="AlphaFoldDB" id="A0A0D0ABL1"/>
<feature type="non-terminal residue" evidence="2">
    <location>
        <position position="272"/>
    </location>
</feature>
<feature type="domain" description="Protein kinase" evidence="1">
    <location>
        <begin position="97"/>
        <end position="272"/>
    </location>
</feature>
<dbReference type="PANTHER" id="PTHR38248">
    <property type="entry name" value="FUNK1 6"/>
    <property type="match status" value="1"/>
</dbReference>
<accession>A0A0D0ABL1</accession>
<dbReference type="Proteomes" id="UP000054485">
    <property type="component" value="Unassembled WGS sequence"/>
</dbReference>
<dbReference type="GO" id="GO:0004672">
    <property type="term" value="F:protein kinase activity"/>
    <property type="evidence" value="ECO:0007669"/>
    <property type="project" value="InterPro"/>
</dbReference>
<dbReference type="OrthoDB" id="2636366at2759"/>
<reference evidence="3" key="2">
    <citation type="submission" date="2015-01" db="EMBL/GenBank/DDBJ databases">
        <title>Evolutionary Origins and Diversification of the Mycorrhizal Mutualists.</title>
        <authorList>
            <consortium name="DOE Joint Genome Institute"/>
            <consortium name="Mycorrhizal Genomics Consortium"/>
            <person name="Kohler A."/>
            <person name="Kuo A."/>
            <person name="Nagy L.G."/>
            <person name="Floudas D."/>
            <person name="Copeland A."/>
            <person name="Barry K.W."/>
            <person name="Cichocki N."/>
            <person name="Veneault-Fourrey C."/>
            <person name="LaButti K."/>
            <person name="Lindquist E.A."/>
            <person name="Lipzen A."/>
            <person name="Lundell T."/>
            <person name="Morin E."/>
            <person name="Murat C."/>
            <person name="Riley R."/>
            <person name="Ohm R."/>
            <person name="Sun H."/>
            <person name="Tunlid A."/>
            <person name="Henrissat B."/>
            <person name="Grigoriev I.V."/>
            <person name="Hibbett D.S."/>
            <person name="Martin F."/>
        </authorList>
    </citation>
    <scope>NUCLEOTIDE SEQUENCE [LARGE SCALE GENOMIC DNA]</scope>
    <source>
        <strain evidence="3">UH-Slu-Lm8-n1</strain>
    </source>
</reference>
<keyword evidence="3" id="KW-1185">Reference proteome</keyword>
<evidence type="ECO:0000313" key="3">
    <source>
        <dbReference type="Proteomes" id="UP000054485"/>
    </source>
</evidence>
<dbReference type="Pfam" id="PF17667">
    <property type="entry name" value="Pkinase_fungal"/>
    <property type="match status" value="1"/>
</dbReference>
<name>A0A0D0ABL1_9AGAM</name>
<sequence length="272" mass="30958">QPWRRFILIISITNNELHLHYFDRSGLIISRPVSIVLAPVRLLEVLNVLMLAHTNTLGFDPTMHMCDPTCKGMHTDLRQNAIGWIEGPDNAHLSIMDVLWRSQGLFSRGTIFYRVQNSSGVEFALKDCWVAEDKRYHEATVLRMVEGIPNVVKLIADWDVHYDGAPDCTYRIRASHGICTDGFIRRFHRRALLSPCGEPLLCYSSKPELLRSFCDFVKAHDLMLKRRVLHGDLSPNNFIIHDGQGYFIDFDHAGIITDGSECIRSHGTVSEA</sequence>
<dbReference type="SUPFAM" id="SSF56112">
    <property type="entry name" value="Protein kinase-like (PK-like)"/>
    <property type="match status" value="1"/>
</dbReference>